<evidence type="ECO:0000313" key="2">
    <source>
        <dbReference type="Proteomes" id="UP000177564"/>
    </source>
</evidence>
<comment type="caution">
    <text evidence="1">The sequence shown here is derived from an EMBL/GenBank/DDBJ whole genome shotgun (WGS) entry which is preliminary data.</text>
</comment>
<name>A0A1F4XRK4_9BACT</name>
<gene>
    <name evidence="1" type="ORF">A3D68_02380</name>
</gene>
<dbReference type="STRING" id="1797240.A3D68_02380"/>
<dbReference type="Proteomes" id="UP000177564">
    <property type="component" value="Unassembled WGS sequence"/>
</dbReference>
<dbReference type="EMBL" id="MEWU01000001">
    <property type="protein sequence ID" value="OGC84146.1"/>
    <property type="molecule type" value="Genomic_DNA"/>
</dbReference>
<evidence type="ECO:0000313" key="1">
    <source>
        <dbReference type="EMBL" id="OGC84146.1"/>
    </source>
</evidence>
<organism evidence="1 2">
    <name type="scientific">Candidatus Adlerbacteria bacterium RIFCSPHIGHO2_02_FULL_52_17</name>
    <dbReference type="NCBI Taxonomy" id="1797240"/>
    <lineage>
        <taxon>Bacteria</taxon>
        <taxon>Candidatus Adleribacteriota</taxon>
    </lineage>
</organism>
<dbReference type="AlphaFoldDB" id="A0A1F4XRK4"/>
<proteinExistence type="predicted"/>
<reference evidence="1 2" key="1">
    <citation type="journal article" date="2016" name="Nat. Commun.">
        <title>Thousands of microbial genomes shed light on interconnected biogeochemical processes in an aquifer system.</title>
        <authorList>
            <person name="Anantharaman K."/>
            <person name="Brown C.T."/>
            <person name="Hug L.A."/>
            <person name="Sharon I."/>
            <person name="Castelle C.J."/>
            <person name="Probst A.J."/>
            <person name="Thomas B.C."/>
            <person name="Singh A."/>
            <person name="Wilkins M.J."/>
            <person name="Karaoz U."/>
            <person name="Brodie E.L."/>
            <person name="Williams K.H."/>
            <person name="Hubbard S.S."/>
            <person name="Banfield J.F."/>
        </authorList>
    </citation>
    <scope>NUCLEOTIDE SEQUENCE [LARGE SCALE GENOMIC DNA]</scope>
</reference>
<sequence>MRLNLKIGDRCVVVYRQPGADDFEVVPGTVESVRGSGVWTEVAFGRPIQDGNPPVLGRAFEDEGQARKWVAEQTELIISVF</sequence>
<accession>A0A1F4XRK4</accession>
<protein>
    <submittedName>
        <fullName evidence="1">Uncharacterized protein</fullName>
    </submittedName>
</protein>